<evidence type="ECO:0000256" key="7">
    <source>
        <dbReference type="ARBA" id="ARBA00023235"/>
    </source>
</evidence>
<dbReference type="InterPro" id="IPR003464">
    <property type="entry name" value="Muconolactone_d_Isoase"/>
</dbReference>
<reference evidence="11" key="2">
    <citation type="submission" date="2020-09" db="EMBL/GenBank/DDBJ databases">
        <authorList>
            <person name="Sun Q."/>
            <person name="Zhou Y."/>
        </authorList>
    </citation>
    <scope>NUCLEOTIDE SEQUENCE</scope>
    <source>
        <strain evidence="11">CGMCC 1.15725</strain>
    </source>
</reference>
<evidence type="ECO:0000313" key="11">
    <source>
        <dbReference type="EMBL" id="GGF19664.1"/>
    </source>
</evidence>
<keyword evidence="7 9" id="KW-0413">Isomerase</keyword>
<dbReference type="SUPFAM" id="SSF54909">
    <property type="entry name" value="Dimeric alpha+beta barrel"/>
    <property type="match status" value="1"/>
</dbReference>
<evidence type="ECO:0000256" key="6">
    <source>
        <dbReference type="ARBA" id="ARBA00022797"/>
    </source>
</evidence>
<evidence type="ECO:0000256" key="5">
    <source>
        <dbReference type="ARBA" id="ARBA00012070"/>
    </source>
</evidence>
<dbReference type="UniPathway" id="UPA00157">
    <property type="reaction ID" value="UER00260"/>
</dbReference>
<sequence>MLFQVEMDVHLPHDMPAERADELKRVEKARCQQLMRDGTWRHLWRIAGRYANVSVFDVTSHDALHEILTSLPLFPFMTMKVTALCRHPSSIRDDDR</sequence>
<proteinExistence type="inferred from homology"/>
<dbReference type="Gene3D" id="3.30.70.1060">
    <property type="entry name" value="Dimeric alpha+beta barrel"/>
    <property type="match status" value="1"/>
</dbReference>
<evidence type="ECO:0000256" key="2">
    <source>
        <dbReference type="ARBA" id="ARBA00005193"/>
    </source>
</evidence>
<dbReference type="InterPro" id="IPR011008">
    <property type="entry name" value="Dimeric_a/b-barrel"/>
</dbReference>
<dbReference type="EC" id="5.3.3.4" evidence="5 8"/>
<dbReference type="EMBL" id="BMJQ01000006">
    <property type="protein sequence ID" value="GGF19664.1"/>
    <property type="molecule type" value="Genomic_DNA"/>
</dbReference>
<evidence type="ECO:0000256" key="9">
    <source>
        <dbReference type="PIRNR" id="PIRNR001486"/>
    </source>
</evidence>
<keyword evidence="6 9" id="KW-0058">Aromatic hydrocarbons catabolism</keyword>
<dbReference type="AlphaFoldDB" id="A0A8J2YTN9"/>
<dbReference type="RefSeq" id="WP_189046507.1">
    <property type="nucleotide sequence ID" value="NZ_BMJQ01000006.1"/>
</dbReference>
<comment type="pathway">
    <text evidence="2 9">Aromatic compound metabolism; beta-ketoadipate pathway; 5-oxo-4,5-dihydro-2-furylacetate from catechol: step 3/3.</text>
</comment>
<evidence type="ECO:0000256" key="8">
    <source>
        <dbReference type="NCBIfam" id="TIGR03221"/>
    </source>
</evidence>
<comment type="subunit">
    <text evidence="4">Homodecamer.</text>
</comment>
<dbReference type="GO" id="GO:0042952">
    <property type="term" value="P:beta-ketoadipate pathway"/>
    <property type="evidence" value="ECO:0007669"/>
    <property type="project" value="UniProtKB-UniRule"/>
</dbReference>
<reference evidence="11" key="1">
    <citation type="journal article" date="2014" name="Int. J. Syst. Evol. Microbiol.">
        <title>Complete genome sequence of Corynebacterium casei LMG S-19264T (=DSM 44701T), isolated from a smear-ripened cheese.</title>
        <authorList>
            <consortium name="US DOE Joint Genome Institute (JGI-PGF)"/>
            <person name="Walter F."/>
            <person name="Albersmeier A."/>
            <person name="Kalinowski J."/>
            <person name="Ruckert C."/>
        </authorList>
    </citation>
    <scope>NUCLEOTIDE SEQUENCE</scope>
    <source>
        <strain evidence="11">CGMCC 1.15725</strain>
    </source>
</reference>
<accession>A0A8J2YTN9</accession>
<feature type="domain" description="Muconolactone isomerase" evidence="10">
    <location>
        <begin position="1"/>
        <end position="89"/>
    </location>
</feature>
<evidence type="ECO:0000256" key="4">
    <source>
        <dbReference type="ARBA" id="ARBA00011365"/>
    </source>
</evidence>
<name>A0A8J2YTN9_9PROT</name>
<keyword evidence="12" id="KW-1185">Reference proteome</keyword>
<evidence type="ECO:0000256" key="1">
    <source>
        <dbReference type="ARBA" id="ARBA00001739"/>
    </source>
</evidence>
<evidence type="ECO:0000259" key="10">
    <source>
        <dbReference type="Pfam" id="PF02426"/>
    </source>
</evidence>
<dbReference type="InterPro" id="IPR026029">
    <property type="entry name" value="MLI_dom"/>
</dbReference>
<dbReference type="GO" id="GO:0016159">
    <property type="term" value="F:muconolactone delta-isomerase activity"/>
    <property type="evidence" value="ECO:0007669"/>
    <property type="project" value="UniProtKB-UniRule"/>
</dbReference>
<dbReference type="Proteomes" id="UP000646365">
    <property type="component" value="Unassembled WGS sequence"/>
</dbReference>
<dbReference type="NCBIfam" id="TIGR03221">
    <property type="entry name" value="muco_delta"/>
    <property type="match status" value="1"/>
</dbReference>
<organism evidence="11 12">
    <name type="scientific">Aliidongia dinghuensis</name>
    <dbReference type="NCBI Taxonomy" id="1867774"/>
    <lineage>
        <taxon>Bacteria</taxon>
        <taxon>Pseudomonadati</taxon>
        <taxon>Pseudomonadota</taxon>
        <taxon>Alphaproteobacteria</taxon>
        <taxon>Rhodospirillales</taxon>
        <taxon>Dongiaceae</taxon>
        <taxon>Aliidongia</taxon>
    </lineage>
</organism>
<evidence type="ECO:0000313" key="12">
    <source>
        <dbReference type="Proteomes" id="UP000646365"/>
    </source>
</evidence>
<comment type="catalytic activity">
    <reaction evidence="1 9">
        <text>(S)-muconolactone = (4,5-dihydro-5-oxofuran-2-yl)-acetate</text>
        <dbReference type="Rhea" id="RHEA:12348"/>
        <dbReference type="ChEBI" id="CHEBI:58425"/>
        <dbReference type="ChEBI" id="CHEBI:58736"/>
        <dbReference type="EC" id="5.3.3.4"/>
    </reaction>
</comment>
<dbReference type="Pfam" id="PF02426">
    <property type="entry name" value="MIase"/>
    <property type="match status" value="1"/>
</dbReference>
<dbReference type="PIRSF" id="PIRSF001486">
    <property type="entry name" value="CatC"/>
    <property type="match status" value="1"/>
</dbReference>
<comment type="similarity">
    <text evidence="3 9">Belongs to the muconolactone Delta-isomerase family.</text>
</comment>
<gene>
    <name evidence="11" type="primary">catC2</name>
    <name evidence="11" type="ORF">GCM10011611_27030</name>
</gene>
<protein>
    <recommendedName>
        <fullName evidence="5 8">Muconolactone Delta-isomerase</fullName>
        <shortName evidence="9">MIase</shortName>
        <ecNumber evidence="5 8">5.3.3.4</ecNumber>
    </recommendedName>
</protein>
<comment type="caution">
    <text evidence="11">The sequence shown here is derived from an EMBL/GenBank/DDBJ whole genome shotgun (WGS) entry which is preliminary data.</text>
</comment>
<evidence type="ECO:0000256" key="3">
    <source>
        <dbReference type="ARBA" id="ARBA00010882"/>
    </source>
</evidence>